<evidence type="ECO:0000256" key="1">
    <source>
        <dbReference type="SAM" id="MobiDB-lite"/>
    </source>
</evidence>
<accession>A0A7S3D455</accession>
<reference evidence="3" key="1">
    <citation type="submission" date="2021-01" db="EMBL/GenBank/DDBJ databases">
        <authorList>
            <person name="Corre E."/>
            <person name="Pelletier E."/>
            <person name="Niang G."/>
            <person name="Scheremetjew M."/>
            <person name="Finn R."/>
            <person name="Kale V."/>
            <person name="Holt S."/>
            <person name="Cochrane G."/>
            <person name="Meng A."/>
            <person name="Brown T."/>
            <person name="Cohen L."/>
        </authorList>
    </citation>
    <scope>NUCLEOTIDE SEQUENCE</scope>
    <source>
        <strain evidence="3">NIES-2562</strain>
    </source>
</reference>
<evidence type="ECO:0000313" key="3">
    <source>
        <dbReference type="EMBL" id="CAE0245273.1"/>
    </source>
</evidence>
<organism evidence="3">
    <name type="scientific">Palpitomonas bilix</name>
    <dbReference type="NCBI Taxonomy" id="652834"/>
    <lineage>
        <taxon>Eukaryota</taxon>
        <taxon>Eukaryota incertae sedis</taxon>
    </lineage>
</organism>
<feature type="compositionally biased region" description="Acidic residues" evidence="1">
    <location>
        <begin position="27"/>
        <end position="45"/>
    </location>
</feature>
<gene>
    <name evidence="3" type="ORF">PBIL07802_LOCUS7454</name>
</gene>
<feature type="compositionally biased region" description="Basic and acidic residues" evidence="1">
    <location>
        <begin position="99"/>
        <end position="139"/>
    </location>
</feature>
<feature type="compositionally biased region" description="Polar residues" evidence="1">
    <location>
        <begin position="7"/>
        <end position="23"/>
    </location>
</feature>
<sequence length="523" mass="53950">MSRRDNSSLIRPNTYRTLSNSANEVEVVGEGEEEVEEVGSEESETNDVSVSEEGGWRRVDLPTTTHVDGSGDDSSSSDIELLPLPVRDDSGHAGRLPPHKGDRKKEKSTKEGGWKKYKDRGGRREGGMGKGARRAEKGRSDCLVPTLSTATMLKLILLSIAAVMVAVVVLGMQSISATRAGGGSITTAASTAPAMLFVSSSPLSSLSCVAGGNGAGEPRSSLVQSIVGSVTPSEWRVQGSTLVDSMKVRGVTDKEEVGSILLTSTGIDEVRMEVVGQPKLSTNVVKVDKREQLITTFGPGPSYSAQVDVASKLYPSALVLSLPLPYLNNASAETAVRALARAATCPAYSTLRTSSPQLTLNRVAAGPIGTATAEKDGARISAVLVASGEIDSVLRMGGVDIAAVIGAGADSTVDPADVQSYLHVHVQAELSGGGLGEVCSTALMQVVAAGLAPSTSTQTGSTIVCTSAAAASLPSLTHDEVVAGVTSVLQAALLDLLLGACDGSSPPSNCFTSERARLMFRLA</sequence>
<protein>
    <submittedName>
        <fullName evidence="3">Uncharacterized protein</fullName>
    </submittedName>
</protein>
<name>A0A7S3D455_9EUKA</name>
<feature type="transmembrane region" description="Helical" evidence="2">
    <location>
        <begin position="155"/>
        <end position="175"/>
    </location>
</feature>
<dbReference type="AlphaFoldDB" id="A0A7S3D455"/>
<feature type="region of interest" description="Disordered" evidence="1">
    <location>
        <begin position="1"/>
        <end position="139"/>
    </location>
</feature>
<evidence type="ECO:0000256" key="2">
    <source>
        <dbReference type="SAM" id="Phobius"/>
    </source>
</evidence>
<proteinExistence type="predicted"/>
<keyword evidence="2" id="KW-0812">Transmembrane</keyword>
<dbReference type="EMBL" id="HBIB01011484">
    <property type="protein sequence ID" value="CAE0245273.1"/>
    <property type="molecule type" value="Transcribed_RNA"/>
</dbReference>
<keyword evidence="2" id="KW-0472">Membrane</keyword>
<keyword evidence="2" id="KW-1133">Transmembrane helix</keyword>